<name>A0A6V6YLT3_9FLAO</name>
<gene>
    <name evidence="2" type="ORF">FLACHUCJ7_00004</name>
</gene>
<sequence length="89" mass="8934">MLSVAVIVAVPAAFSAIEAVPLRVTVGTPLLSVMVPVPLAVELVVFPLVTVAAIVKVSLGSLIASTVVGTFTVIFVLPAGIVTVVLTVV</sequence>
<accession>A0A6V6YLT3</accession>
<evidence type="ECO:0000313" key="3">
    <source>
        <dbReference type="Proteomes" id="UP000556700"/>
    </source>
</evidence>
<reference evidence="2 3" key="1">
    <citation type="submission" date="2020-06" db="EMBL/GenBank/DDBJ databases">
        <authorList>
            <person name="Criscuolo A."/>
        </authorList>
    </citation>
    <scope>NUCLEOTIDE SEQUENCE [LARGE SCALE GENOMIC DNA]</scope>
    <source>
        <strain evidence="3">CIP 110025</strain>
    </source>
</reference>
<keyword evidence="3" id="KW-1185">Reference proteome</keyword>
<dbReference type="EMBL" id="CAIJDO010000021">
    <property type="protein sequence ID" value="CAD0000385.1"/>
    <property type="molecule type" value="Genomic_DNA"/>
</dbReference>
<keyword evidence="1" id="KW-0472">Membrane</keyword>
<keyword evidence="1" id="KW-0812">Transmembrane</keyword>
<proteinExistence type="predicted"/>
<comment type="caution">
    <text evidence="2">The sequence shown here is derived from an EMBL/GenBank/DDBJ whole genome shotgun (WGS) entry which is preliminary data.</text>
</comment>
<keyword evidence="1" id="KW-1133">Transmembrane helix</keyword>
<evidence type="ECO:0000256" key="1">
    <source>
        <dbReference type="SAM" id="Phobius"/>
    </source>
</evidence>
<organism evidence="2 3">
    <name type="scientific">Flavobacterium chungangense</name>
    <dbReference type="NCBI Taxonomy" id="554283"/>
    <lineage>
        <taxon>Bacteria</taxon>
        <taxon>Pseudomonadati</taxon>
        <taxon>Bacteroidota</taxon>
        <taxon>Flavobacteriia</taxon>
        <taxon>Flavobacteriales</taxon>
        <taxon>Flavobacteriaceae</taxon>
        <taxon>Flavobacterium</taxon>
    </lineage>
</organism>
<protein>
    <submittedName>
        <fullName evidence="2">Uncharacterized protein</fullName>
    </submittedName>
</protein>
<feature type="transmembrane region" description="Helical" evidence="1">
    <location>
        <begin position="62"/>
        <end position="86"/>
    </location>
</feature>
<feature type="transmembrane region" description="Helical" evidence="1">
    <location>
        <begin position="35"/>
        <end position="55"/>
    </location>
</feature>
<dbReference type="AlphaFoldDB" id="A0A6V6YLT3"/>
<evidence type="ECO:0000313" key="2">
    <source>
        <dbReference type="EMBL" id="CAD0000385.1"/>
    </source>
</evidence>
<dbReference type="Proteomes" id="UP000556700">
    <property type="component" value="Unassembled WGS sequence"/>
</dbReference>